<gene>
    <name evidence="5" type="ORF">RIF25_12870</name>
</gene>
<dbReference type="GO" id="GO:0042284">
    <property type="term" value="F:sphingolipid delta-4 desaturase activity"/>
    <property type="evidence" value="ECO:0007669"/>
    <property type="project" value="TreeGrafter"/>
</dbReference>
<dbReference type="Proteomes" id="UP001268256">
    <property type="component" value="Unassembled WGS sequence"/>
</dbReference>
<feature type="domain" description="Fatty acid desaturase" evidence="4">
    <location>
        <begin position="58"/>
        <end position="298"/>
    </location>
</feature>
<protein>
    <submittedName>
        <fullName evidence="5">Fatty acid desaturase family protein</fullName>
    </submittedName>
</protein>
<keyword evidence="6" id="KW-1185">Reference proteome</keyword>
<evidence type="ECO:0000256" key="2">
    <source>
        <dbReference type="ARBA" id="ARBA00008749"/>
    </source>
</evidence>
<proteinExistence type="inferred from homology"/>
<dbReference type="PANTHER" id="PTHR12879">
    <property type="entry name" value="SPHINGOLIPID DELTA 4 DESATURASE/C-4 HYDROXYLASE PROTEIN DES2"/>
    <property type="match status" value="1"/>
</dbReference>
<evidence type="ECO:0000259" key="4">
    <source>
        <dbReference type="Pfam" id="PF00487"/>
    </source>
</evidence>
<dbReference type="PANTHER" id="PTHR12879:SF8">
    <property type="entry name" value="SPHINGOLIPID DELTA(4)-DESATURASE DES1"/>
    <property type="match status" value="1"/>
</dbReference>
<dbReference type="RefSeq" id="WP_322878931.1">
    <property type="nucleotide sequence ID" value="NZ_JAVMIP010000015.1"/>
</dbReference>
<dbReference type="AlphaFoldDB" id="A0AAE4FT22"/>
<dbReference type="EMBL" id="JAVMIP010000015">
    <property type="protein sequence ID" value="MDS3861695.1"/>
    <property type="molecule type" value="Genomic_DNA"/>
</dbReference>
<dbReference type="Pfam" id="PF00487">
    <property type="entry name" value="FA_desaturase"/>
    <property type="match status" value="1"/>
</dbReference>
<dbReference type="InterPro" id="IPR039393">
    <property type="entry name" value="Rhizopine-oxygenase-like"/>
</dbReference>
<reference evidence="6" key="1">
    <citation type="submission" date="2023-07" db="EMBL/GenBank/DDBJ databases">
        <authorList>
            <person name="Luz R."/>
            <person name="Cordeiro R."/>
            <person name="Fonseca A."/>
            <person name="Goncalves V."/>
        </authorList>
    </citation>
    <scope>NUCLEOTIDE SEQUENCE [LARGE SCALE GENOMIC DNA]</scope>
    <source>
        <strain evidence="6">BACA0444</strain>
    </source>
</reference>
<dbReference type="InterPro" id="IPR005804">
    <property type="entry name" value="FA_desaturase_dom"/>
</dbReference>
<evidence type="ECO:0000256" key="1">
    <source>
        <dbReference type="ARBA" id="ARBA00001954"/>
    </source>
</evidence>
<feature type="transmembrane region" description="Helical" evidence="3">
    <location>
        <begin position="59"/>
        <end position="77"/>
    </location>
</feature>
<feature type="transmembrane region" description="Helical" evidence="3">
    <location>
        <begin position="34"/>
        <end position="52"/>
    </location>
</feature>
<keyword evidence="3" id="KW-1133">Transmembrane helix</keyword>
<accession>A0AAE4FT22</accession>
<comment type="similarity">
    <text evidence="2">Belongs to the fatty acid desaturase type 2 family.</text>
</comment>
<keyword evidence="3" id="KW-0812">Transmembrane</keyword>
<evidence type="ECO:0000256" key="3">
    <source>
        <dbReference type="SAM" id="Phobius"/>
    </source>
</evidence>
<evidence type="ECO:0000313" key="6">
    <source>
        <dbReference type="Proteomes" id="UP001268256"/>
    </source>
</evidence>
<feature type="transmembrane region" description="Helical" evidence="3">
    <location>
        <begin position="97"/>
        <end position="113"/>
    </location>
</feature>
<dbReference type="GO" id="GO:0016020">
    <property type="term" value="C:membrane"/>
    <property type="evidence" value="ECO:0007669"/>
    <property type="project" value="GOC"/>
</dbReference>
<dbReference type="CDD" id="cd03511">
    <property type="entry name" value="Rhizopine-oxygenase-like"/>
    <property type="match status" value="1"/>
</dbReference>
<feature type="transmembrane region" description="Helical" evidence="3">
    <location>
        <begin position="191"/>
        <end position="215"/>
    </location>
</feature>
<comment type="cofactor">
    <cofactor evidence="1">
        <name>Fe(2+)</name>
        <dbReference type="ChEBI" id="CHEBI:29033"/>
    </cofactor>
</comment>
<dbReference type="GO" id="GO:0046513">
    <property type="term" value="P:ceramide biosynthetic process"/>
    <property type="evidence" value="ECO:0007669"/>
    <property type="project" value="TreeGrafter"/>
</dbReference>
<comment type="caution">
    <text evidence="5">The sequence shown here is derived from an EMBL/GenBank/DDBJ whole genome shotgun (WGS) entry which is preliminary data.</text>
</comment>
<evidence type="ECO:0000313" key="5">
    <source>
        <dbReference type="EMBL" id="MDS3861695.1"/>
    </source>
</evidence>
<keyword evidence="3" id="KW-0472">Membrane</keyword>
<name>A0AAE4FT22_9CYAN</name>
<organism evidence="5 6">
    <name type="scientific">Pseudocalidococcus azoricus BACA0444</name>
    <dbReference type="NCBI Taxonomy" id="2918990"/>
    <lineage>
        <taxon>Bacteria</taxon>
        <taxon>Bacillati</taxon>
        <taxon>Cyanobacteriota</taxon>
        <taxon>Cyanophyceae</taxon>
        <taxon>Acaryochloridales</taxon>
        <taxon>Thermosynechococcaceae</taxon>
        <taxon>Pseudocalidococcus</taxon>
        <taxon>Pseudocalidococcus azoricus</taxon>
    </lineage>
</organism>
<sequence>MSNSSILPPLKPQLIIPAAELKELNQRSNWKGSLQLLAHLTVMVASGIVWGTHLAWAQWWIALPAGVIYGFSLASMFATLHETSHRTAFANNQVNDAVAWFAGIFCFYNSTFYRRYHKWHHRYTQLPGQDPELEDPKPTNWREYLWEVSGIPWWIGKVKGHIRIALGNLENCPCIPEEARPEVIRSIRLQILAYVLFIGISITLQQPWFLTYWLIPLALGQPILRAILLAEHTGCTHDENPLTNTRTTYTIWPIRLLMWNMSYHAEHHLYASIPFHALAKAHEKIKENLTKIEPGYITVNRKIIDGFTPAH</sequence>